<dbReference type="InterPro" id="IPR004096">
    <property type="entry name" value="V4R"/>
</dbReference>
<evidence type="ECO:0000313" key="3">
    <source>
        <dbReference type="EMBL" id="VVU52939.1"/>
    </source>
</evidence>
<protein>
    <submittedName>
        <fullName evidence="3">4-vinyl reductase</fullName>
    </submittedName>
</protein>
<evidence type="ECO:0000313" key="2">
    <source>
        <dbReference type="EMBL" id="MBM2770382.1"/>
    </source>
</evidence>
<dbReference type="Pfam" id="PF19367">
    <property type="entry name" value="DUF5943"/>
    <property type="match status" value="1"/>
</dbReference>
<evidence type="ECO:0000313" key="4">
    <source>
        <dbReference type="Proteomes" id="UP000494201"/>
    </source>
</evidence>
<dbReference type="RefSeq" id="WP_174928066.1">
    <property type="nucleotide sequence ID" value="NZ_CABVLY010000028.1"/>
</dbReference>
<dbReference type="GeneID" id="56503749"/>
<dbReference type="PANTHER" id="PTHR35090">
    <property type="entry name" value="DNA-DIRECTED RNA POLYMERASE SUBUNIT I"/>
    <property type="match status" value="1"/>
</dbReference>
<evidence type="ECO:0000259" key="1">
    <source>
        <dbReference type="SMART" id="SM00989"/>
    </source>
</evidence>
<gene>
    <name evidence="3" type="ORF">BAN20980_05678</name>
    <name evidence="2" type="ORF">JQK92_28635</name>
</gene>
<sequence length="192" mass="21293">MQPQLPIDVDPDTGVWTTDALPMLYVPRHFFTNNHVAAEEALGREAYASILYPAGYKSAYHWCDKEAKQHGIGGMAVFEHYLKRLSQRGWGMFSIAEADPATSHARIHLHHSSFVLARPDAHGKLCYMFAGWFAGAMDWVNDTAADGASKGPRAYSSEVQCAGEGHACCIFRVEPLARQALQLQSDWSEPAR</sequence>
<proteinExistence type="predicted"/>
<dbReference type="SMART" id="SM00989">
    <property type="entry name" value="V4R"/>
    <property type="match status" value="1"/>
</dbReference>
<dbReference type="EMBL" id="CABVLY010000028">
    <property type="protein sequence ID" value="VVU52939.1"/>
    <property type="molecule type" value="Genomic_DNA"/>
</dbReference>
<evidence type="ECO:0000313" key="5">
    <source>
        <dbReference type="Proteomes" id="UP000755577"/>
    </source>
</evidence>
<accession>A0A6P2GH40</accession>
<reference evidence="2 5" key="2">
    <citation type="submission" date="2021-02" db="EMBL/GenBank/DDBJ databases">
        <title>Draft genome of the type strains Burkholderia anthina DSM16086.</title>
        <authorList>
            <person name="Hertel R."/>
            <person name="Meissner J."/>
            <person name="Poehlein A."/>
            <person name="Daniel R."/>
            <person name="Commichau F.M."/>
        </authorList>
    </citation>
    <scope>NUCLEOTIDE SEQUENCE [LARGE SCALE GENOMIC DNA]</scope>
    <source>
        <strain evidence="2 5">DSM 16086</strain>
    </source>
</reference>
<dbReference type="Proteomes" id="UP000494201">
    <property type="component" value="Unassembled WGS sequence"/>
</dbReference>
<dbReference type="InterPro" id="IPR045987">
    <property type="entry name" value="DUF5943"/>
</dbReference>
<dbReference type="AlphaFoldDB" id="A0A6P2GH40"/>
<organism evidence="3 4">
    <name type="scientific">Burkholderia anthina</name>
    <dbReference type="NCBI Taxonomy" id="179879"/>
    <lineage>
        <taxon>Bacteria</taxon>
        <taxon>Pseudomonadati</taxon>
        <taxon>Pseudomonadota</taxon>
        <taxon>Betaproteobacteria</taxon>
        <taxon>Burkholderiales</taxon>
        <taxon>Burkholderiaceae</taxon>
        <taxon>Burkholderia</taxon>
        <taxon>Burkholderia cepacia complex</taxon>
    </lineage>
</organism>
<dbReference type="Gene3D" id="3.30.1380.20">
    <property type="entry name" value="Trafficking protein particle complex subunit 3"/>
    <property type="match status" value="1"/>
</dbReference>
<dbReference type="InterPro" id="IPR024096">
    <property type="entry name" value="NO_sig/Golgi_transp_ligand-bd"/>
</dbReference>
<dbReference type="EMBL" id="JAFCIQ010000027">
    <property type="protein sequence ID" value="MBM2770382.1"/>
    <property type="molecule type" value="Genomic_DNA"/>
</dbReference>
<dbReference type="PANTHER" id="PTHR35090:SF1">
    <property type="entry name" value="SLR0144 PROTEIN"/>
    <property type="match status" value="1"/>
</dbReference>
<reference evidence="3 4" key="1">
    <citation type="submission" date="2019-09" db="EMBL/GenBank/DDBJ databases">
        <authorList>
            <person name="Depoorter E."/>
        </authorList>
    </citation>
    <scope>NUCLEOTIDE SEQUENCE [LARGE SCALE GENOMIC DNA]</scope>
    <source>
        <strain evidence="3">LMG 20980</strain>
    </source>
</reference>
<name>A0A6P2GH40_9BURK</name>
<dbReference type="Proteomes" id="UP000755577">
    <property type="component" value="Unassembled WGS sequence"/>
</dbReference>
<feature type="domain" description="4-vinyl reductase 4VR" evidence="1">
    <location>
        <begin position="104"/>
        <end position="175"/>
    </location>
</feature>
<keyword evidence="5" id="KW-1185">Reference proteome</keyword>
<dbReference type="SUPFAM" id="SSF111126">
    <property type="entry name" value="Ligand-binding domain in the NO signalling and Golgi transport"/>
    <property type="match status" value="1"/>
</dbReference>